<accession>A0A974AFU9</accession>
<dbReference type="AlphaFoldDB" id="A0A974AFU9"/>
<name>A0A974AFU9_9BRAD</name>
<dbReference type="EMBL" id="JABWSX010000001">
    <property type="protein sequence ID" value="NVL09000.1"/>
    <property type="molecule type" value="Genomic_DNA"/>
</dbReference>
<sequence>MADFIFEANIAHYTKLLTAETDVGKIAMIHKLIVEERAKLAEWHAKNPRPKAAE</sequence>
<reference evidence="1" key="1">
    <citation type="submission" date="2020-06" db="EMBL/GenBank/DDBJ databases">
        <title>Whole Genome Sequence of Bradyrhizobium sp. Strain 66S1MB.</title>
        <authorList>
            <person name="Bromfield E."/>
            <person name="Cloutier S."/>
        </authorList>
    </citation>
    <scope>NUCLEOTIDE SEQUENCE</scope>
    <source>
        <strain evidence="1">66S1MB</strain>
    </source>
</reference>
<evidence type="ECO:0000313" key="1">
    <source>
        <dbReference type="EMBL" id="NVL09000.1"/>
    </source>
</evidence>
<organism evidence="1">
    <name type="scientific">Bradyrhizobium quebecense</name>
    <dbReference type="NCBI Taxonomy" id="2748629"/>
    <lineage>
        <taxon>Bacteria</taxon>
        <taxon>Pseudomonadati</taxon>
        <taxon>Pseudomonadota</taxon>
        <taxon>Alphaproteobacteria</taxon>
        <taxon>Hyphomicrobiales</taxon>
        <taxon>Nitrobacteraceae</taxon>
        <taxon>Bradyrhizobium</taxon>
    </lineage>
</organism>
<protein>
    <submittedName>
        <fullName evidence="1">Uncharacterized protein</fullName>
    </submittedName>
</protein>
<comment type="caution">
    <text evidence="1">The sequence shown here is derived from an EMBL/GenBank/DDBJ whole genome shotgun (WGS) entry which is preliminary data.</text>
</comment>
<gene>
    <name evidence="1" type="ORF">HU230_25160</name>
</gene>
<proteinExistence type="predicted"/>
<dbReference type="RefSeq" id="WP_176532438.1">
    <property type="nucleotide sequence ID" value="NZ_CP088022.1"/>
</dbReference>